<proteinExistence type="predicted"/>
<evidence type="ECO:0000256" key="1">
    <source>
        <dbReference type="SAM" id="MobiDB-lite"/>
    </source>
</evidence>
<feature type="region of interest" description="Disordered" evidence="1">
    <location>
        <begin position="96"/>
        <end position="159"/>
    </location>
</feature>
<organism evidence="2 3">
    <name type="scientific">Allacma fusca</name>
    <dbReference type="NCBI Taxonomy" id="39272"/>
    <lineage>
        <taxon>Eukaryota</taxon>
        <taxon>Metazoa</taxon>
        <taxon>Ecdysozoa</taxon>
        <taxon>Arthropoda</taxon>
        <taxon>Hexapoda</taxon>
        <taxon>Collembola</taxon>
        <taxon>Symphypleona</taxon>
        <taxon>Sminthuridae</taxon>
        <taxon>Allacma</taxon>
    </lineage>
</organism>
<protein>
    <submittedName>
        <fullName evidence="2">Uncharacterized protein</fullName>
    </submittedName>
</protein>
<feature type="compositionally biased region" description="Basic and acidic residues" evidence="1">
    <location>
        <begin position="100"/>
        <end position="133"/>
    </location>
</feature>
<dbReference type="EMBL" id="CAJVCH010536241">
    <property type="protein sequence ID" value="CAG7825427.1"/>
    <property type="molecule type" value="Genomic_DNA"/>
</dbReference>
<keyword evidence="3" id="KW-1185">Reference proteome</keyword>
<name>A0A8J2L4K1_9HEXA</name>
<evidence type="ECO:0000313" key="3">
    <source>
        <dbReference type="Proteomes" id="UP000708208"/>
    </source>
</evidence>
<sequence length="159" mass="18350">MAAESCKSTRTALKGRITTLLKSMSKCPIDSIDQEDYATFSDKAQRLRTETTSNYTDFLAAHPDDEDNIQINYAEMQDRLDAVDEYLRDCRKLLSAQSRQEAEREAETRRLENEKARKEQLEMEERLENERIAQRIPSQPHPSRSTTETEATPVKATHL</sequence>
<reference evidence="2" key="1">
    <citation type="submission" date="2021-06" db="EMBL/GenBank/DDBJ databases">
        <authorList>
            <person name="Hodson N. C."/>
            <person name="Mongue J. A."/>
            <person name="Jaron S. K."/>
        </authorList>
    </citation>
    <scope>NUCLEOTIDE SEQUENCE</scope>
</reference>
<feature type="compositionally biased region" description="Polar residues" evidence="1">
    <location>
        <begin position="141"/>
        <end position="150"/>
    </location>
</feature>
<gene>
    <name evidence="2" type="ORF">AFUS01_LOCUS35536</name>
</gene>
<accession>A0A8J2L4K1</accession>
<dbReference type="Proteomes" id="UP000708208">
    <property type="component" value="Unassembled WGS sequence"/>
</dbReference>
<dbReference type="AlphaFoldDB" id="A0A8J2L4K1"/>
<comment type="caution">
    <text evidence="2">The sequence shown here is derived from an EMBL/GenBank/DDBJ whole genome shotgun (WGS) entry which is preliminary data.</text>
</comment>
<evidence type="ECO:0000313" key="2">
    <source>
        <dbReference type="EMBL" id="CAG7825427.1"/>
    </source>
</evidence>